<protein>
    <submittedName>
        <fullName evidence="1">Uncharacterized protein</fullName>
    </submittedName>
</protein>
<gene>
    <name evidence="1" type="ORF">SO694_00039014</name>
</gene>
<dbReference type="Proteomes" id="UP001363151">
    <property type="component" value="Unassembled WGS sequence"/>
</dbReference>
<keyword evidence="2" id="KW-1185">Reference proteome</keyword>
<comment type="caution">
    <text evidence="1">The sequence shown here is derived from an EMBL/GenBank/DDBJ whole genome shotgun (WGS) entry which is preliminary data.</text>
</comment>
<accession>A0ABR1FLG4</accession>
<name>A0ABR1FLG4_AURAN</name>
<sequence>MEQPDARACSHTQVLLLFCAPSARAVGRHAAGAPAAVLHPGRRRALSCAARLEPGLVIFNRLPWFESLAWSEVVSNQSAALDFEYLRWGGDRDVFRAAHAMDARDVGLSHGDGLRLAKTIREIQHRSLRGRAARRALGAEF</sequence>
<dbReference type="EMBL" id="JBBJCI010000364">
    <property type="protein sequence ID" value="KAK7233024.1"/>
    <property type="molecule type" value="Genomic_DNA"/>
</dbReference>
<organism evidence="1 2">
    <name type="scientific">Aureococcus anophagefferens</name>
    <name type="common">Harmful bloom alga</name>
    <dbReference type="NCBI Taxonomy" id="44056"/>
    <lineage>
        <taxon>Eukaryota</taxon>
        <taxon>Sar</taxon>
        <taxon>Stramenopiles</taxon>
        <taxon>Ochrophyta</taxon>
        <taxon>Pelagophyceae</taxon>
        <taxon>Pelagomonadales</taxon>
        <taxon>Pelagomonadaceae</taxon>
        <taxon>Aureococcus</taxon>
    </lineage>
</organism>
<evidence type="ECO:0000313" key="2">
    <source>
        <dbReference type="Proteomes" id="UP001363151"/>
    </source>
</evidence>
<proteinExistence type="predicted"/>
<reference evidence="1 2" key="1">
    <citation type="submission" date="2024-03" db="EMBL/GenBank/DDBJ databases">
        <title>Aureococcus anophagefferens CCMP1851 and Kratosvirus quantuckense: Draft genome of a second virus-susceptible host strain in the model system.</title>
        <authorList>
            <person name="Chase E."/>
            <person name="Truchon A.R."/>
            <person name="Schepens W."/>
            <person name="Wilhelm S.W."/>
        </authorList>
    </citation>
    <scope>NUCLEOTIDE SEQUENCE [LARGE SCALE GENOMIC DNA]</scope>
    <source>
        <strain evidence="1 2">CCMP1851</strain>
    </source>
</reference>
<evidence type="ECO:0000313" key="1">
    <source>
        <dbReference type="EMBL" id="KAK7233024.1"/>
    </source>
</evidence>